<dbReference type="PANTHER" id="PTHR43046:SF12">
    <property type="entry name" value="GDP-MANNOSE MANNOSYL HYDROLASE"/>
    <property type="match status" value="1"/>
</dbReference>
<organism evidence="9">
    <name type="scientific">Vibrio parahaemolyticus</name>
    <dbReference type="NCBI Taxonomy" id="670"/>
    <lineage>
        <taxon>Bacteria</taxon>
        <taxon>Pseudomonadati</taxon>
        <taxon>Pseudomonadota</taxon>
        <taxon>Gammaproteobacteria</taxon>
        <taxon>Vibrionales</taxon>
        <taxon>Vibrionaceae</taxon>
        <taxon>Vibrio</taxon>
    </lineage>
</organism>
<dbReference type="CDD" id="cd03430">
    <property type="entry name" value="NUDIX_GDPMH_NudD"/>
    <property type="match status" value="1"/>
</dbReference>
<keyword evidence="1 6" id="KW-0479">Metal-binding</keyword>
<protein>
    <submittedName>
        <fullName evidence="9">GDP-mannose mannosyl hydrolase</fullName>
    </submittedName>
</protein>
<evidence type="ECO:0000256" key="1">
    <source>
        <dbReference type="ARBA" id="ARBA00022723"/>
    </source>
</evidence>
<dbReference type="EMBL" id="MK473641">
    <property type="protein sequence ID" value="QFF90312.1"/>
    <property type="molecule type" value="Genomic_DNA"/>
</dbReference>
<feature type="binding site" evidence="5">
    <location>
        <position position="8"/>
    </location>
    <ligand>
        <name>substrate</name>
    </ligand>
</feature>
<feature type="binding site" evidence="5">
    <location>
        <begin position="2"/>
        <end position="3"/>
    </location>
    <ligand>
        <name>substrate</name>
    </ligand>
</feature>
<feature type="binding site" evidence="5">
    <location>
        <position position="36"/>
    </location>
    <ligand>
        <name>substrate</name>
    </ligand>
</feature>
<dbReference type="Gene3D" id="3.90.79.10">
    <property type="entry name" value="Nucleoside Triphosphate Pyrophosphohydrolase"/>
    <property type="match status" value="1"/>
</dbReference>
<dbReference type="InterPro" id="IPR033715">
    <property type="entry name" value="GDPMH"/>
</dbReference>
<dbReference type="PANTHER" id="PTHR43046">
    <property type="entry name" value="GDP-MANNOSE MANNOSYL HYDROLASE"/>
    <property type="match status" value="1"/>
</dbReference>
<dbReference type="RefSeq" id="WP_029836961.1">
    <property type="nucleotide sequence ID" value="NZ_LIRQ01000039.1"/>
</dbReference>
<dbReference type="InterPro" id="IPR015797">
    <property type="entry name" value="NUDIX_hydrolase-like_dom_sf"/>
</dbReference>
<dbReference type="PIRSF" id="PIRSF037599">
    <property type="entry name" value="GDPMH"/>
    <property type="match status" value="1"/>
</dbReference>
<name>A0A5P5X4Y3_VIBPH</name>
<dbReference type="PROSITE" id="PS51462">
    <property type="entry name" value="NUDIX"/>
    <property type="match status" value="1"/>
</dbReference>
<dbReference type="GO" id="GO:0046872">
    <property type="term" value="F:metal ion binding"/>
    <property type="evidence" value="ECO:0007669"/>
    <property type="project" value="UniProtKB-KW"/>
</dbReference>
<feature type="binding site" evidence="6">
    <location>
        <position position="49"/>
    </location>
    <ligand>
        <name>Mg(2+)</name>
        <dbReference type="ChEBI" id="CHEBI:18420"/>
    </ligand>
</feature>
<evidence type="ECO:0000259" key="8">
    <source>
        <dbReference type="PROSITE" id="PS51462"/>
    </source>
</evidence>
<dbReference type="NCBIfam" id="NF011963">
    <property type="entry name" value="PRK15434.1"/>
    <property type="match status" value="1"/>
</dbReference>
<dbReference type="Pfam" id="PF00293">
    <property type="entry name" value="NUDIX"/>
    <property type="match status" value="1"/>
</dbReference>
<evidence type="ECO:0000256" key="7">
    <source>
        <dbReference type="PIRSR" id="PIRSR037599-4"/>
    </source>
</evidence>
<sequence>MFLSKQRFSQVIESTPLVSIDLVIEDESGQVLLGERLNRPAQGFWFVPGGRILKDEQLEDAFARLTLDELGHEFKLSQATLMGPYTHLYDDNVFGNEFTTHYVAIAYKLIVIRSELNLPMDVQHSRYRWCNQDELLTSNKVHIHTKWYFQKITKTIA</sequence>
<dbReference type="AlphaFoldDB" id="A0A5P5X4Y3"/>
<dbReference type="SUPFAM" id="SSF55811">
    <property type="entry name" value="Nudix"/>
    <property type="match status" value="1"/>
</dbReference>
<accession>A0A5P5X4Y3</accession>
<proteinExistence type="predicted"/>
<gene>
    <name evidence="9" type="primary">gmm</name>
</gene>
<comment type="cofactor">
    <cofactor evidence="6">
        <name>Mg(2+)</name>
        <dbReference type="ChEBI" id="CHEBI:18420"/>
    </cofactor>
    <text evidence="6">Binds 1 Mg(2+) ion per subunit.</text>
</comment>
<evidence type="ECO:0000256" key="5">
    <source>
        <dbReference type="PIRSR" id="PIRSR037599-2"/>
    </source>
</evidence>
<keyword evidence="2 9" id="KW-0378">Hydrolase</keyword>
<feature type="short sequence motif" description="Nudix box" evidence="7">
    <location>
        <begin position="50"/>
        <end position="71"/>
    </location>
</feature>
<evidence type="ECO:0000313" key="9">
    <source>
        <dbReference type="EMBL" id="QFF90312.1"/>
    </source>
</evidence>
<evidence type="ECO:0000256" key="4">
    <source>
        <dbReference type="PIRSR" id="PIRSR037599-1"/>
    </source>
</evidence>
<keyword evidence="3 6" id="KW-0460">Magnesium</keyword>
<reference evidence="9" key="1">
    <citation type="journal article" date="2019" name="Int. J. Food Microbiol.">
        <title>Developing a novel molecular serotyping system based on capsular polysaccharide synthesis gene clusters of Vibrio parahaemolyticus.</title>
        <authorList>
            <person name="Pang Y."/>
            <person name="Guo X."/>
            <person name="Tian X."/>
            <person name="Liu F."/>
            <person name="Wang L."/>
            <person name="Wu J."/>
            <person name="Zhang S."/>
            <person name="Li S."/>
            <person name="Liu B."/>
        </authorList>
    </citation>
    <scope>NUCLEOTIDE SEQUENCE</scope>
    <source>
        <strain evidence="9">G2879</strain>
    </source>
</reference>
<feature type="domain" description="Nudix hydrolase" evidence="8">
    <location>
        <begin position="13"/>
        <end position="154"/>
    </location>
</feature>
<dbReference type="InterPro" id="IPR000086">
    <property type="entry name" value="NUDIX_hydrolase_dom"/>
</dbReference>
<evidence type="ECO:0000256" key="2">
    <source>
        <dbReference type="ARBA" id="ARBA00022801"/>
    </source>
</evidence>
<feature type="site" description="Critical for catalysis" evidence="4">
    <location>
        <position position="124"/>
    </location>
</feature>
<evidence type="ECO:0000256" key="3">
    <source>
        <dbReference type="ARBA" id="ARBA00022842"/>
    </source>
</evidence>
<feature type="binding site" evidence="6">
    <location>
        <position position="123"/>
    </location>
    <ligand>
        <name>Mg(2+)</name>
        <dbReference type="ChEBI" id="CHEBI:18420"/>
    </ligand>
</feature>
<evidence type="ECO:0000256" key="6">
    <source>
        <dbReference type="PIRSR" id="PIRSR037599-3"/>
    </source>
</evidence>
<feature type="binding site" evidence="6">
    <location>
        <position position="69"/>
    </location>
    <ligand>
        <name>Mg(2+)</name>
        <dbReference type="ChEBI" id="CHEBI:18420"/>
    </ligand>
</feature>
<dbReference type="GO" id="GO:0008727">
    <property type="term" value="F:GDP-mannose mannosyl hydrolase activity"/>
    <property type="evidence" value="ECO:0007669"/>
    <property type="project" value="InterPro"/>
</dbReference>